<dbReference type="RefSeq" id="WP_087795458.1">
    <property type="nucleotide sequence ID" value="NZ_CAWNET010000008.1"/>
</dbReference>
<sequence length="456" mass="52273">MKIGGLGFPVYNNKIKNKSQEEKEIFKRIPYLSIKHGGSIRNDNCKFNFREDDKNQIVCRHLAAQYALDVLNNMVRGKVKMSDFATPKSIQNHVTSEVELYYKEIIEKSQTVYLIDNNDFGRMLVDIFHTMESHGETHLALFLANYYHAMAVRLSIKRDNRLYYVINFYDPNVTNHTIRCKIYDLSLLETHTLKNYLEEKDYFEYYQNDCVNITTVSICEDPNILSVRQRNSDRELTLINNQLPLVPSGRLLMLLVINNFPLEIIKLVNKIIEESLLSPNEIYDIFNVNKSDEMPILYYALQQGEYLIVLALGRLIECIPEGRRKEVLGAKNDRGIPGLHMAMLGGHVSSIKAYGKLLELIPENQRAELLDIKNPTEDHIFFQAIKRGDKEAAIAFFGLLDYLLLLEEEEFIAATDKNGNSLLTLCLKTGGNIARDTFNAVLDSVKNNSENTAGQD</sequence>
<reference evidence="2 3" key="1">
    <citation type="submission" date="2017-05" db="EMBL/GenBank/DDBJ databases">
        <title>Whole genome sequencing of Yersinia kristensenii.</title>
        <authorList>
            <person name="Campioni F."/>
        </authorList>
    </citation>
    <scope>NUCLEOTIDE SEQUENCE [LARGE SCALE GENOMIC DNA]</scope>
    <source>
        <strain evidence="2 3">CFSAN060538</strain>
    </source>
</reference>
<name>A0AB73NWV3_YERKR</name>
<feature type="domain" description="ShET2 enterotoxin N-terminal" evidence="1">
    <location>
        <begin position="10"/>
        <end position="272"/>
    </location>
</feature>
<organism evidence="2 3">
    <name type="scientific">Yersinia kristensenii</name>
    <dbReference type="NCBI Taxonomy" id="28152"/>
    <lineage>
        <taxon>Bacteria</taxon>
        <taxon>Pseudomonadati</taxon>
        <taxon>Pseudomonadota</taxon>
        <taxon>Gammaproteobacteria</taxon>
        <taxon>Enterobacterales</taxon>
        <taxon>Yersiniaceae</taxon>
        <taxon>Yersinia</taxon>
    </lineage>
</organism>
<evidence type="ECO:0000313" key="2">
    <source>
        <dbReference type="EMBL" id="OVZ79649.1"/>
    </source>
</evidence>
<dbReference type="InterPro" id="IPR012927">
    <property type="entry name" value="Toxin_15_N"/>
</dbReference>
<dbReference type="AlphaFoldDB" id="A0AB73NWV3"/>
<evidence type="ECO:0000259" key="1">
    <source>
        <dbReference type="Pfam" id="PF07906"/>
    </source>
</evidence>
<dbReference type="Pfam" id="PF07906">
    <property type="entry name" value="Toxin_15"/>
    <property type="match status" value="1"/>
</dbReference>
<keyword evidence="3" id="KW-1185">Reference proteome</keyword>
<protein>
    <submittedName>
        <fullName evidence="2">Toxin</fullName>
    </submittedName>
</protein>
<dbReference type="EMBL" id="NHOG01000016">
    <property type="protein sequence ID" value="OVZ79649.1"/>
    <property type="molecule type" value="Genomic_DNA"/>
</dbReference>
<proteinExistence type="predicted"/>
<gene>
    <name evidence="2" type="ORF">CBW52_13830</name>
</gene>
<dbReference type="Proteomes" id="UP000195840">
    <property type="component" value="Unassembled WGS sequence"/>
</dbReference>
<comment type="caution">
    <text evidence="2">The sequence shown here is derived from an EMBL/GenBank/DDBJ whole genome shotgun (WGS) entry which is preliminary data.</text>
</comment>
<accession>A0AB73NWV3</accession>
<evidence type="ECO:0000313" key="3">
    <source>
        <dbReference type="Proteomes" id="UP000195840"/>
    </source>
</evidence>